<evidence type="ECO:0000313" key="3">
    <source>
        <dbReference type="EMBL" id="KKW91632.1"/>
    </source>
</evidence>
<dbReference type="SUPFAM" id="SSF54001">
    <property type="entry name" value="Cysteine proteinases"/>
    <property type="match status" value="1"/>
</dbReference>
<dbReference type="AlphaFoldDB" id="A0A0M3AN95"/>
<dbReference type="Proteomes" id="UP000033874">
    <property type="component" value="Unassembled WGS sequence"/>
</dbReference>
<name>A0A0M3AN95_9SPHN</name>
<dbReference type="Gene3D" id="3.30.2140.10">
    <property type="entry name" value="Arylamine N-acetyltransferase"/>
    <property type="match status" value="1"/>
</dbReference>
<keyword evidence="4" id="KW-1185">Reference proteome</keyword>
<accession>A0A0M3AN95</accession>
<dbReference type="PANTHER" id="PTHR11786:SF0">
    <property type="entry name" value="ARYLAMINE N-ACETYLTRANSFERASE 4-RELATED"/>
    <property type="match status" value="1"/>
</dbReference>
<dbReference type="Gene3D" id="2.40.128.150">
    <property type="entry name" value="Cysteine proteinases"/>
    <property type="match status" value="1"/>
</dbReference>
<evidence type="ECO:0000313" key="4">
    <source>
        <dbReference type="Proteomes" id="UP000033874"/>
    </source>
</evidence>
<dbReference type="InterPro" id="IPR038765">
    <property type="entry name" value="Papain-like_cys_pep_sf"/>
</dbReference>
<evidence type="ECO:0000256" key="1">
    <source>
        <dbReference type="ARBA" id="ARBA00006547"/>
    </source>
</evidence>
<dbReference type="InterPro" id="IPR001447">
    <property type="entry name" value="Arylamine_N-AcTrfase"/>
</dbReference>
<proteinExistence type="inferred from homology"/>
<organism evidence="3 4">
    <name type="scientific">Sphingobium chungbukense</name>
    <dbReference type="NCBI Taxonomy" id="56193"/>
    <lineage>
        <taxon>Bacteria</taxon>
        <taxon>Pseudomonadati</taxon>
        <taxon>Pseudomonadota</taxon>
        <taxon>Alphaproteobacteria</taxon>
        <taxon>Sphingomonadales</taxon>
        <taxon>Sphingomonadaceae</taxon>
        <taxon>Sphingobium</taxon>
    </lineage>
</organism>
<reference evidence="3 4" key="1">
    <citation type="submission" date="2015-04" db="EMBL/GenBank/DDBJ databases">
        <title>Genome sequence of aromatic hydrocarbons-degrading Sphingobium chungbukense DJ77.</title>
        <authorList>
            <person name="Kim Y.-C."/>
            <person name="Chae J.-C."/>
        </authorList>
    </citation>
    <scope>NUCLEOTIDE SEQUENCE [LARGE SCALE GENOMIC DNA]</scope>
    <source>
        <strain evidence="3 4">DJ77</strain>
    </source>
</reference>
<dbReference type="PANTHER" id="PTHR11786">
    <property type="entry name" value="N-HYDROXYARYLAMINE O-ACETYLTRANSFERASE"/>
    <property type="match status" value="1"/>
</dbReference>
<dbReference type="STRING" id="56193.YP76_14770"/>
<sequence>MNIVALSLPDPHAAARGFALTETQLKTYLARIGIDGPVTIDREGLTRLHRAHLLTVTWEAIDCFMGWPVSLDPAAAHAKIVHGGRGGWCFEMNGLFGAALQALGFQVMRLAGCVDLPKLGSAAIGNHLTLRVDLERPYLAEVGVADALIDPVPMALGEIEQRGFAFRIDLAEAGWLRLHNHEQGIAGTIDLKPDYCDEAALQRSMEWLVHDVGSPFRNALAVFRHVEDGYFALQNDVLRRVTPGGAEKTVVSDADHLAELFGTVFALNVPQVPQIWDKVVDARQRSVA</sequence>
<dbReference type="GO" id="GO:0016407">
    <property type="term" value="F:acetyltransferase activity"/>
    <property type="evidence" value="ECO:0007669"/>
    <property type="project" value="InterPro"/>
</dbReference>
<dbReference type="Pfam" id="PF00797">
    <property type="entry name" value="Acetyltransf_2"/>
    <property type="match status" value="1"/>
</dbReference>
<dbReference type="PRINTS" id="PR01543">
    <property type="entry name" value="ANATRNSFRASE"/>
</dbReference>
<comment type="caution">
    <text evidence="3">The sequence shown here is derived from an EMBL/GenBank/DDBJ whole genome shotgun (WGS) entry which is preliminary data.</text>
</comment>
<evidence type="ECO:0000256" key="2">
    <source>
        <dbReference type="RuleBase" id="RU003452"/>
    </source>
</evidence>
<dbReference type="PATRIC" id="fig|56193.3.peg.3086"/>
<protein>
    <submittedName>
        <fullName evidence="3">Arylamine N-acetyltransferase</fullName>
    </submittedName>
</protein>
<keyword evidence="3" id="KW-0808">Transferase</keyword>
<dbReference type="EMBL" id="LBIC01000006">
    <property type="protein sequence ID" value="KKW91632.1"/>
    <property type="molecule type" value="Genomic_DNA"/>
</dbReference>
<comment type="similarity">
    <text evidence="1 2">Belongs to the arylamine N-acetyltransferase family.</text>
</comment>
<gene>
    <name evidence="3" type="ORF">YP76_14770</name>
</gene>